<dbReference type="FunCoup" id="A0A1Y2E5Z9">
    <property type="interactions" value="44"/>
</dbReference>
<dbReference type="GO" id="GO:0051865">
    <property type="term" value="P:protein autoubiquitination"/>
    <property type="evidence" value="ECO:0007669"/>
    <property type="project" value="TreeGrafter"/>
</dbReference>
<dbReference type="OrthoDB" id="66510at2759"/>
<dbReference type="STRING" id="1141098.A0A1Y2E5Z9"/>
<dbReference type="GO" id="GO:0031624">
    <property type="term" value="F:ubiquitin conjugating enzyme binding"/>
    <property type="evidence" value="ECO:0007669"/>
    <property type="project" value="TreeGrafter"/>
</dbReference>
<dbReference type="GeneID" id="63774459"/>
<dbReference type="InterPro" id="IPR019193">
    <property type="entry name" value="UBQ-conj_enz_E2-bd_prot"/>
</dbReference>
<dbReference type="EMBL" id="MCFJ01000005">
    <property type="protein sequence ID" value="ORY66295.1"/>
    <property type="molecule type" value="Genomic_DNA"/>
</dbReference>
<dbReference type="PANTHER" id="PTHR31531:SF2">
    <property type="entry name" value="E3 UBIQUITIN-PROTEIN LIGASE E3D"/>
    <property type="match status" value="1"/>
</dbReference>
<dbReference type="GO" id="GO:0000209">
    <property type="term" value="P:protein polyubiquitination"/>
    <property type="evidence" value="ECO:0007669"/>
    <property type="project" value="TreeGrafter"/>
</dbReference>
<proteinExistence type="predicted"/>
<keyword evidence="2" id="KW-1185">Reference proteome</keyword>
<dbReference type="GO" id="GO:0061630">
    <property type="term" value="F:ubiquitin protein ligase activity"/>
    <property type="evidence" value="ECO:0007669"/>
    <property type="project" value="TreeGrafter"/>
</dbReference>
<dbReference type="PANTHER" id="PTHR31531">
    <property type="entry name" value="E3 UBIQUITIN-PROTEIN LIGASE E3D FAMILY MEMBER"/>
    <property type="match status" value="1"/>
</dbReference>
<dbReference type="GO" id="GO:0000151">
    <property type="term" value="C:ubiquitin ligase complex"/>
    <property type="evidence" value="ECO:0007669"/>
    <property type="project" value="TreeGrafter"/>
</dbReference>
<protein>
    <submittedName>
        <fullName evidence="1">Ubiquitin-conjugating enzyme E2-binding protein</fullName>
    </submittedName>
</protein>
<dbReference type="GO" id="GO:0030332">
    <property type="term" value="F:cyclin binding"/>
    <property type="evidence" value="ECO:0007669"/>
    <property type="project" value="TreeGrafter"/>
</dbReference>
<sequence>MAILIYAELLSNIRQVSIGCSLPSPADANTAARISADGSCLLVRHHGNEASLRLPGRVAAPSTLPLASSKATSLSWRLPLALSYTTNVPWSVDSQAIPWCAQDLEPEGSVCCRACQTTVILLGTVKIWKDLPSENWAEMMEFWHCHKPHNHGHHDDKSLSTRGYGANSQISGQAGVGFVDITTFLFAKADCLGSSLTRSSQSTKLGLILADGQDSNLGDEPNGSTVQSQSLYCSNCQSEIGVTKEQTTISLFKWQLAIGNPANSGPRTQPTLANCVSSILLATLARSGCSKSIMMPLAATTGTSFQQGQIGQPSGLLHIWLFNGNITFSATKGDDSRLACPAVKVLYRMVEQDEANKMLDSMSSVVQDITLPSSAIDDLFELLKQSNEYLPPNDRNFKEWTVGLLKKWDGDGG</sequence>
<dbReference type="GO" id="GO:0005634">
    <property type="term" value="C:nucleus"/>
    <property type="evidence" value="ECO:0007669"/>
    <property type="project" value="TreeGrafter"/>
</dbReference>
<evidence type="ECO:0000313" key="1">
    <source>
        <dbReference type="EMBL" id="ORY66295.1"/>
    </source>
</evidence>
<evidence type="ECO:0000313" key="2">
    <source>
        <dbReference type="Proteomes" id="UP000193689"/>
    </source>
</evidence>
<dbReference type="RefSeq" id="XP_040717259.1">
    <property type="nucleotide sequence ID" value="XM_040858247.1"/>
</dbReference>
<dbReference type="InParanoid" id="A0A1Y2E5Z9"/>
<gene>
    <name evidence="1" type="ORF">BCR38DRAFT_408249</name>
</gene>
<dbReference type="GO" id="GO:0005829">
    <property type="term" value="C:cytosol"/>
    <property type="evidence" value="ECO:0007669"/>
    <property type="project" value="TreeGrafter"/>
</dbReference>
<accession>A0A1Y2E5Z9</accession>
<dbReference type="Pfam" id="PF09814">
    <property type="entry name" value="HECT_2"/>
    <property type="match status" value="1"/>
</dbReference>
<name>A0A1Y2E5Z9_9PEZI</name>
<reference evidence="1 2" key="1">
    <citation type="submission" date="2016-07" db="EMBL/GenBank/DDBJ databases">
        <title>Pervasive Adenine N6-methylation of Active Genes in Fungi.</title>
        <authorList>
            <consortium name="DOE Joint Genome Institute"/>
            <person name="Mondo S.J."/>
            <person name="Dannebaum R.O."/>
            <person name="Kuo R.C."/>
            <person name="Labutti K."/>
            <person name="Haridas S."/>
            <person name="Kuo A."/>
            <person name="Salamov A."/>
            <person name="Ahrendt S.R."/>
            <person name="Lipzen A."/>
            <person name="Sullivan W."/>
            <person name="Andreopoulos W.B."/>
            <person name="Clum A."/>
            <person name="Lindquist E."/>
            <person name="Daum C."/>
            <person name="Ramamoorthy G.K."/>
            <person name="Gryganskyi A."/>
            <person name="Culley D."/>
            <person name="Magnuson J.K."/>
            <person name="James T.Y."/>
            <person name="O'Malley M.A."/>
            <person name="Stajich J.E."/>
            <person name="Spatafora J.W."/>
            <person name="Visel A."/>
            <person name="Grigoriev I.V."/>
        </authorList>
    </citation>
    <scope>NUCLEOTIDE SEQUENCE [LARGE SCALE GENOMIC DNA]</scope>
    <source>
        <strain evidence="1 2">CBS 129021</strain>
    </source>
</reference>
<dbReference type="AlphaFoldDB" id="A0A1Y2E5Z9"/>
<dbReference type="Proteomes" id="UP000193689">
    <property type="component" value="Unassembled WGS sequence"/>
</dbReference>
<organism evidence="1 2">
    <name type="scientific">Pseudomassariella vexata</name>
    <dbReference type="NCBI Taxonomy" id="1141098"/>
    <lineage>
        <taxon>Eukaryota</taxon>
        <taxon>Fungi</taxon>
        <taxon>Dikarya</taxon>
        <taxon>Ascomycota</taxon>
        <taxon>Pezizomycotina</taxon>
        <taxon>Sordariomycetes</taxon>
        <taxon>Xylariomycetidae</taxon>
        <taxon>Amphisphaeriales</taxon>
        <taxon>Pseudomassariaceae</taxon>
        <taxon>Pseudomassariella</taxon>
    </lineage>
</organism>
<comment type="caution">
    <text evidence="1">The sequence shown here is derived from an EMBL/GenBank/DDBJ whole genome shotgun (WGS) entry which is preliminary data.</text>
</comment>
<dbReference type="GO" id="GO:0043161">
    <property type="term" value="P:proteasome-mediated ubiquitin-dependent protein catabolic process"/>
    <property type="evidence" value="ECO:0007669"/>
    <property type="project" value="TreeGrafter"/>
</dbReference>
<dbReference type="GO" id="GO:0006513">
    <property type="term" value="P:protein monoubiquitination"/>
    <property type="evidence" value="ECO:0007669"/>
    <property type="project" value="TreeGrafter"/>
</dbReference>